<dbReference type="OMA" id="SHRYIHM"/>
<feature type="compositionally biased region" description="Polar residues" evidence="1">
    <location>
        <begin position="64"/>
        <end position="76"/>
    </location>
</feature>
<reference evidence="2" key="2">
    <citation type="submission" date="2025-08" db="UniProtKB">
        <authorList>
            <consortium name="Ensembl"/>
        </authorList>
    </citation>
    <scope>IDENTIFICATION</scope>
</reference>
<evidence type="ECO:0000313" key="2">
    <source>
        <dbReference type="Ensembl" id="ENSSFAP00005038206.1"/>
    </source>
</evidence>
<dbReference type="InParanoid" id="A0A672I943"/>
<dbReference type="AlphaFoldDB" id="A0A672I943"/>
<dbReference type="Ensembl" id="ENSSFAT00005039629.1">
    <property type="protein sequence ID" value="ENSSFAP00005038206.1"/>
    <property type="gene ID" value="ENSSFAG00005019190.1"/>
</dbReference>
<feature type="compositionally biased region" description="Polar residues" evidence="1">
    <location>
        <begin position="37"/>
        <end position="48"/>
    </location>
</feature>
<protein>
    <submittedName>
        <fullName evidence="2">Uncharacterized protein</fullName>
    </submittedName>
</protein>
<reference evidence="2" key="1">
    <citation type="submission" date="2019-06" db="EMBL/GenBank/DDBJ databases">
        <authorList>
            <consortium name="Wellcome Sanger Institute Data Sharing"/>
        </authorList>
    </citation>
    <scope>NUCLEOTIDE SEQUENCE [LARGE SCALE GENOMIC DNA]</scope>
</reference>
<sequence length="107" mass="11917">MPHKSRKEKVVCMRASSLIWSLGNPGNAVTLLCVQGSSRKAPPSTQLSRAPPPGARPALKRQNRLSSASFPLSTNRQLHRLPGLTGTHKYTQVHKGSHRYIHMYTHR</sequence>
<organism evidence="2 3">
    <name type="scientific">Salarias fasciatus</name>
    <name type="common">Jewelled blenny</name>
    <name type="synonym">Blennius fasciatus</name>
    <dbReference type="NCBI Taxonomy" id="181472"/>
    <lineage>
        <taxon>Eukaryota</taxon>
        <taxon>Metazoa</taxon>
        <taxon>Chordata</taxon>
        <taxon>Craniata</taxon>
        <taxon>Vertebrata</taxon>
        <taxon>Euteleostomi</taxon>
        <taxon>Actinopterygii</taxon>
        <taxon>Neopterygii</taxon>
        <taxon>Teleostei</taxon>
        <taxon>Neoteleostei</taxon>
        <taxon>Acanthomorphata</taxon>
        <taxon>Ovalentaria</taxon>
        <taxon>Blenniimorphae</taxon>
        <taxon>Blenniiformes</taxon>
        <taxon>Blennioidei</taxon>
        <taxon>Blenniidae</taxon>
        <taxon>Salariinae</taxon>
        <taxon>Salarias</taxon>
    </lineage>
</organism>
<name>A0A672I943_SALFA</name>
<evidence type="ECO:0000256" key="1">
    <source>
        <dbReference type="SAM" id="MobiDB-lite"/>
    </source>
</evidence>
<evidence type="ECO:0000313" key="3">
    <source>
        <dbReference type="Proteomes" id="UP000472267"/>
    </source>
</evidence>
<dbReference type="Proteomes" id="UP000472267">
    <property type="component" value="Chromosome 19"/>
</dbReference>
<keyword evidence="3" id="KW-1185">Reference proteome</keyword>
<reference evidence="2" key="3">
    <citation type="submission" date="2025-09" db="UniProtKB">
        <authorList>
            <consortium name="Ensembl"/>
        </authorList>
    </citation>
    <scope>IDENTIFICATION</scope>
</reference>
<accession>A0A672I943</accession>
<proteinExistence type="predicted"/>
<feature type="region of interest" description="Disordered" evidence="1">
    <location>
        <begin position="37"/>
        <end position="86"/>
    </location>
</feature>